<keyword evidence="4" id="KW-1185">Reference proteome</keyword>
<dbReference type="PANTHER" id="PTHR48098:SF1">
    <property type="entry name" value="DIACYLGLYCEROL ACYLTRANSFERASE_MYCOLYLTRANSFERASE AG85A"/>
    <property type="match status" value="1"/>
</dbReference>
<keyword evidence="3" id="KW-0378">Hydrolase</keyword>
<evidence type="ECO:0000313" key="3">
    <source>
        <dbReference type="EMBL" id="WIM70308.1"/>
    </source>
</evidence>
<dbReference type="Proteomes" id="UP001238805">
    <property type="component" value="Chromosome"/>
</dbReference>
<dbReference type="InterPro" id="IPR050583">
    <property type="entry name" value="Mycobacterial_A85_antigen"/>
</dbReference>
<dbReference type="Pfam" id="PF00756">
    <property type="entry name" value="Esterase"/>
    <property type="match status" value="1"/>
</dbReference>
<dbReference type="Gene3D" id="3.40.50.1820">
    <property type="entry name" value="alpha/beta hydrolase"/>
    <property type="match status" value="1"/>
</dbReference>
<reference evidence="3 4" key="1">
    <citation type="submission" date="2023-05" db="EMBL/GenBank/DDBJ databases">
        <title>Corynebacterium suedekumii sp. nov. and Corynebacterium breve sp. nov. isolated from raw cow's milk.</title>
        <authorList>
            <person name="Baer M.K."/>
            <person name="Mehl L."/>
            <person name="Hellmuth R."/>
            <person name="Marke G."/>
            <person name="Lipski A."/>
        </authorList>
    </citation>
    <scope>NUCLEOTIDE SEQUENCE [LARGE SCALE GENOMIC DNA]</scope>
    <source>
        <strain evidence="3 4">LM112</strain>
    </source>
</reference>
<dbReference type="GO" id="GO:0016787">
    <property type="term" value="F:hydrolase activity"/>
    <property type="evidence" value="ECO:0007669"/>
    <property type="project" value="UniProtKB-KW"/>
</dbReference>
<gene>
    <name evidence="3" type="ORF">QP029_00055</name>
</gene>
<keyword evidence="2" id="KW-0732">Signal</keyword>
<feature type="chain" id="PRO_5047431015" evidence="2">
    <location>
        <begin position="27"/>
        <end position="402"/>
    </location>
</feature>
<evidence type="ECO:0000256" key="1">
    <source>
        <dbReference type="SAM" id="MobiDB-lite"/>
    </source>
</evidence>
<dbReference type="EMBL" id="CP126970">
    <property type="protein sequence ID" value="WIM70308.1"/>
    <property type="molecule type" value="Genomic_DNA"/>
</dbReference>
<protein>
    <submittedName>
        <fullName evidence="3">Alpha/beta hydrolase family protein</fullName>
    </submittedName>
</protein>
<dbReference type="PANTHER" id="PTHR48098">
    <property type="entry name" value="ENTEROCHELIN ESTERASE-RELATED"/>
    <property type="match status" value="1"/>
</dbReference>
<organism evidence="3 4">
    <name type="scientific">Corynebacterium suedekumii</name>
    <dbReference type="NCBI Taxonomy" id="3049801"/>
    <lineage>
        <taxon>Bacteria</taxon>
        <taxon>Bacillati</taxon>
        <taxon>Actinomycetota</taxon>
        <taxon>Actinomycetes</taxon>
        <taxon>Mycobacteriales</taxon>
        <taxon>Corynebacteriaceae</taxon>
        <taxon>Corynebacterium</taxon>
    </lineage>
</organism>
<feature type="compositionally biased region" description="Polar residues" evidence="1">
    <location>
        <begin position="49"/>
        <end position="61"/>
    </location>
</feature>
<feature type="signal peptide" evidence="2">
    <location>
        <begin position="1"/>
        <end position="26"/>
    </location>
</feature>
<proteinExistence type="predicted"/>
<name>A0ABY8VQ35_9CORY</name>
<feature type="region of interest" description="Disordered" evidence="1">
    <location>
        <begin position="25"/>
        <end position="61"/>
    </location>
</feature>
<feature type="compositionally biased region" description="Polar residues" evidence="1">
    <location>
        <begin position="27"/>
        <end position="36"/>
    </location>
</feature>
<dbReference type="SUPFAM" id="SSF53474">
    <property type="entry name" value="alpha/beta-Hydrolases"/>
    <property type="match status" value="1"/>
</dbReference>
<accession>A0ABY8VQ35</accession>
<sequence>MTRNHRLLLTVALSTAIALPATPALAQSDSGTSSPGGSADSLGRDLVVHSSQNPTSSGSSIDATLSSLRAIGSSQVPLSDPLLSSNEGYPLPTDPTITQARIVAKEVEADNLQVNPGEDRVQRWIVASPSMQRHVSVEIMKPADPAAPAPMLYLLDGVDAPKLSGWIGIGGAQKVLGDENVTVVVPTQAPGSWYSDWNKPDPALGVNMWETFLTTELAPLLEAESELNFNGHRGIGGLSMGASGAVHLANANPELFDAAIGISGCYSPTSTIGRQITSIVTESRGGDVDNMWGEFGSEAWVAHDTVRNPEGLRDMAVYLSAANGTVTDQDLPSYGGDPFFNLAAGSGLERGVLTCTEDLERAMVDRGMTHQVINYKGDGVHNWRNFNEELAPAWETIRPALY</sequence>
<dbReference type="InterPro" id="IPR000801">
    <property type="entry name" value="Esterase-like"/>
</dbReference>
<dbReference type="InterPro" id="IPR029058">
    <property type="entry name" value="AB_hydrolase_fold"/>
</dbReference>
<evidence type="ECO:0000313" key="4">
    <source>
        <dbReference type="Proteomes" id="UP001238805"/>
    </source>
</evidence>
<evidence type="ECO:0000256" key="2">
    <source>
        <dbReference type="SAM" id="SignalP"/>
    </source>
</evidence>
<dbReference type="RefSeq" id="WP_284874898.1">
    <property type="nucleotide sequence ID" value="NZ_CP126970.1"/>
</dbReference>